<dbReference type="OrthoDB" id="540700at2"/>
<sequence>MRERLLGYWSLSWVGLIGNIIALPIIALIISYGPPLKVANITLAISLGWPAAIVGIVSSAALLAERKWGVTLTLVSLSMVISGMGPYSVVRLITLQDIFGIGGFTLLTTLLSTLALLYWCNPKHRRSIRL</sequence>
<keyword evidence="1" id="KW-0812">Transmembrane</keyword>
<dbReference type="RefSeq" id="WP_032522623.1">
    <property type="nucleotide sequence ID" value="NZ_CP138977.1"/>
</dbReference>
<proteinExistence type="predicted"/>
<dbReference type="AlphaFoldDB" id="A0A0A2A419"/>
<gene>
    <name evidence="2" type="ORF">EU95_1512</name>
</gene>
<keyword evidence="1" id="KW-0472">Membrane</keyword>
<feature type="transmembrane region" description="Helical" evidence="1">
    <location>
        <begin position="70"/>
        <end position="93"/>
    </location>
</feature>
<reference evidence="3" key="1">
    <citation type="journal article" date="2014" name="Sci. Data">
        <title>Genomes of diverse isolates of the marine cyanobacterium Prochlorococcus.</title>
        <authorList>
            <person name="Biller S."/>
            <person name="Berube P."/>
            <person name="Thompson J."/>
            <person name="Kelly L."/>
            <person name="Roggensack S."/>
            <person name="Awad L."/>
            <person name="Roache-Johnson K."/>
            <person name="Ding H."/>
            <person name="Giovannoni S.J."/>
            <person name="Moore L.R."/>
            <person name="Chisholm S.W."/>
        </authorList>
    </citation>
    <scope>NUCLEOTIDE SEQUENCE [LARGE SCALE GENOMIC DNA]</scope>
    <source>
        <strain evidence="3">MIT 9201</strain>
    </source>
</reference>
<dbReference type="eggNOG" id="ENOG502ZTNY">
    <property type="taxonomic scope" value="Bacteria"/>
</dbReference>
<dbReference type="STRING" id="93057.EU95_1512"/>
<protein>
    <submittedName>
        <fullName evidence="2">Putative Adenoviral fiber protein</fullName>
    </submittedName>
</protein>
<comment type="caution">
    <text evidence="2">The sequence shown here is derived from an EMBL/GenBank/DDBJ whole genome shotgun (WGS) entry which is preliminary data.</text>
</comment>
<evidence type="ECO:0000313" key="3">
    <source>
        <dbReference type="Proteomes" id="UP000030355"/>
    </source>
</evidence>
<dbReference type="EMBL" id="JNAL01000016">
    <property type="protein sequence ID" value="KGF95148.1"/>
    <property type="molecule type" value="Genomic_DNA"/>
</dbReference>
<organism evidence="2 3">
    <name type="scientific">Prochlorococcus marinus str. MIT 9201</name>
    <dbReference type="NCBI Taxonomy" id="93057"/>
    <lineage>
        <taxon>Bacteria</taxon>
        <taxon>Bacillati</taxon>
        <taxon>Cyanobacteriota</taxon>
        <taxon>Cyanophyceae</taxon>
        <taxon>Synechococcales</taxon>
        <taxon>Prochlorococcaceae</taxon>
        <taxon>Prochlorococcus</taxon>
    </lineage>
</organism>
<evidence type="ECO:0000256" key="1">
    <source>
        <dbReference type="SAM" id="Phobius"/>
    </source>
</evidence>
<accession>A0A0A2A419</accession>
<feature type="transmembrane region" description="Helical" evidence="1">
    <location>
        <begin position="12"/>
        <end position="32"/>
    </location>
</feature>
<feature type="transmembrane region" description="Helical" evidence="1">
    <location>
        <begin position="38"/>
        <end position="63"/>
    </location>
</feature>
<name>A0A0A2A419_PROMR</name>
<evidence type="ECO:0000313" key="2">
    <source>
        <dbReference type="EMBL" id="KGF95148.1"/>
    </source>
</evidence>
<keyword evidence="1" id="KW-1133">Transmembrane helix</keyword>
<feature type="transmembrane region" description="Helical" evidence="1">
    <location>
        <begin position="99"/>
        <end position="120"/>
    </location>
</feature>
<dbReference type="Proteomes" id="UP000030355">
    <property type="component" value="Unassembled WGS sequence"/>
</dbReference>